<dbReference type="Proteomes" id="UP001596398">
    <property type="component" value="Unassembled WGS sequence"/>
</dbReference>
<organism evidence="3 4">
    <name type="scientific">Halosegnis marinus</name>
    <dbReference type="NCBI Taxonomy" id="3034023"/>
    <lineage>
        <taxon>Archaea</taxon>
        <taxon>Methanobacteriati</taxon>
        <taxon>Methanobacteriota</taxon>
        <taxon>Stenosarchaea group</taxon>
        <taxon>Halobacteria</taxon>
        <taxon>Halobacteriales</taxon>
        <taxon>Natronomonadaceae</taxon>
        <taxon>Halosegnis</taxon>
    </lineage>
</organism>
<gene>
    <name evidence="3" type="ORF">ACFQJ4_04065</name>
</gene>
<accession>A0ABD5ZM35</accession>
<proteinExistence type="predicted"/>
<keyword evidence="4" id="KW-1185">Reference proteome</keyword>
<keyword evidence="1" id="KW-0472">Membrane</keyword>
<name>A0ABD5ZM35_9EURY</name>
<keyword evidence="1" id="KW-0812">Transmembrane</keyword>
<dbReference type="Pfam" id="PF13559">
    <property type="entry name" value="DUF4129"/>
    <property type="match status" value="1"/>
</dbReference>
<reference evidence="3 4" key="1">
    <citation type="journal article" date="2019" name="Int. J. Syst. Evol. Microbiol.">
        <title>The Global Catalogue of Microorganisms (GCM) 10K type strain sequencing project: providing services to taxonomists for standard genome sequencing and annotation.</title>
        <authorList>
            <consortium name="The Broad Institute Genomics Platform"/>
            <consortium name="The Broad Institute Genome Sequencing Center for Infectious Disease"/>
            <person name="Wu L."/>
            <person name="Ma J."/>
        </authorList>
    </citation>
    <scope>NUCLEOTIDE SEQUENCE [LARGE SCALE GENOMIC DNA]</scope>
    <source>
        <strain evidence="3 4">DT85</strain>
    </source>
</reference>
<evidence type="ECO:0000313" key="3">
    <source>
        <dbReference type="EMBL" id="MFC7234488.1"/>
    </source>
</evidence>
<feature type="transmembrane region" description="Helical" evidence="1">
    <location>
        <begin position="98"/>
        <end position="121"/>
    </location>
</feature>
<keyword evidence="1" id="KW-1133">Transmembrane helix</keyword>
<feature type="transmembrane region" description="Helical" evidence="1">
    <location>
        <begin position="158"/>
        <end position="178"/>
    </location>
</feature>
<dbReference type="InterPro" id="IPR025403">
    <property type="entry name" value="TgpA-like_C"/>
</dbReference>
<evidence type="ECO:0000259" key="2">
    <source>
        <dbReference type="Pfam" id="PF13559"/>
    </source>
</evidence>
<evidence type="ECO:0000256" key="1">
    <source>
        <dbReference type="SAM" id="Phobius"/>
    </source>
</evidence>
<dbReference type="EMBL" id="JBHTAP010000001">
    <property type="protein sequence ID" value="MFC7234488.1"/>
    <property type="molecule type" value="Genomic_DNA"/>
</dbReference>
<evidence type="ECO:0000313" key="4">
    <source>
        <dbReference type="Proteomes" id="UP001596398"/>
    </source>
</evidence>
<dbReference type="AlphaFoldDB" id="A0ABD5ZM35"/>
<dbReference type="RefSeq" id="WP_276235496.1">
    <property type="nucleotide sequence ID" value="NZ_CP119802.1"/>
</dbReference>
<sequence>MNRRHAAAALLAALVVVALPTAAASLDVLGNDGGDLGTGTGDGFGFGSTGGGYALGDGAGTPLLPDIGPLEALALLVLFVLLGAYGLYSYWRAMGLAGLAATFAGALLVALFLLFSFSATLGRGGETNSTLNNTTSAGGGGGSILAGETTSTPVDPSFALSAVLLACLVGAGLAFAYLGRDDLPSVGSDPAPEDTDPDVAAVGRTAGEAADRIAEGTAVENEVYRAWRTMTDHLDVASPATSTPGDFADAAVEAGMDREDVAALTDLFEETRYGDYEVTEERAERAVAALREVEAVYAAEDEE</sequence>
<comment type="caution">
    <text evidence="3">The sequence shown here is derived from an EMBL/GenBank/DDBJ whole genome shotgun (WGS) entry which is preliminary data.</text>
</comment>
<dbReference type="GeneID" id="79266156"/>
<feature type="transmembrane region" description="Helical" evidence="1">
    <location>
        <begin position="72"/>
        <end position="91"/>
    </location>
</feature>
<feature type="domain" description="Protein-glutamine gamma-glutamyltransferase-like C-terminal" evidence="2">
    <location>
        <begin position="224"/>
        <end position="291"/>
    </location>
</feature>
<protein>
    <submittedName>
        <fullName evidence="3">DUF4129 domain-containing protein</fullName>
    </submittedName>
</protein>